<dbReference type="AlphaFoldDB" id="A0A9X0EAB2"/>
<name>A0A9X0EAB2_9PSED</name>
<protein>
    <submittedName>
        <fullName evidence="2">Uncharacterized protein</fullName>
    </submittedName>
</protein>
<keyword evidence="1" id="KW-0812">Transmembrane</keyword>
<proteinExistence type="predicted"/>
<dbReference type="Proteomes" id="UP000029719">
    <property type="component" value="Unassembled WGS sequence"/>
</dbReference>
<comment type="caution">
    <text evidence="2">The sequence shown here is derived from an EMBL/GenBank/DDBJ whole genome shotgun (WGS) entry which is preliminary data.</text>
</comment>
<sequence>MTMSTSVDLLKDAIIAEVASDVLKIRDDLQLIGPLVTQLKDSFPGHFDALQAGLVETLDQINEGIKEAGGERIDFVRGQLHVFIEQAIDKAFQSNSEKVEKLTQAFAEQNNAAAMNLRNQFDEVSNGMKAIRVEMARMKFPTWAKVAIPLAFVFAIGCTAVATYQFASYKEAVYMKAFVEYSKAKK</sequence>
<gene>
    <name evidence="2" type="ORF">LT42_25480</name>
</gene>
<keyword evidence="1" id="KW-1133">Transmembrane helix</keyword>
<dbReference type="EMBL" id="JRMB01000005">
    <property type="protein sequence ID" value="KGF62111.1"/>
    <property type="molecule type" value="Genomic_DNA"/>
</dbReference>
<evidence type="ECO:0000256" key="1">
    <source>
        <dbReference type="SAM" id="Phobius"/>
    </source>
</evidence>
<keyword evidence="1" id="KW-0472">Membrane</keyword>
<accession>A0A9X0EAB2</accession>
<reference evidence="2 3" key="1">
    <citation type="submission" date="2014-09" db="EMBL/GenBank/DDBJ databases">
        <title>Genome sequence of Pseudomonas lutea strain DSM 17257T.</title>
        <authorList>
            <person name="Kwak Y."/>
            <person name="Shin J.-H."/>
        </authorList>
    </citation>
    <scope>NUCLEOTIDE SEQUENCE [LARGE SCALE GENOMIC DNA]</scope>
    <source>
        <strain evidence="2 3">DSM 17257</strain>
    </source>
</reference>
<evidence type="ECO:0000313" key="2">
    <source>
        <dbReference type="EMBL" id="KGF62111.1"/>
    </source>
</evidence>
<evidence type="ECO:0000313" key="3">
    <source>
        <dbReference type="Proteomes" id="UP000029719"/>
    </source>
</evidence>
<feature type="transmembrane region" description="Helical" evidence="1">
    <location>
        <begin position="146"/>
        <end position="167"/>
    </location>
</feature>
<organism evidence="2 3">
    <name type="scientific">Pseudomonas lutea</name>
    <dbReference type="NCBI Taxonomy" id="243924"/>
    <lineage>
        <taxon>Bacteria</taxon>
        <taxon>Pseudomonadati</taxon>
        <taxon>Pseudomonadota</taxon>
        <taxon>Gammaproteobacteria</taxon>
        <taxon>Pseudomonadales</taxon>
        <taxon>Pseudomonadaceae</taxon>
        <taxon>Pseudomonas</taxon>
    </lineage>
</organism>